<organism evidence="1 2">
    <name type="scientific">Aeromonas veronii</name>
    <dbReference type="NCBI Taxonomy" id="654"/>
    <lineage>
        <taxon>Bacteria</taxon>
        <taxon>Pseudomonadati</taxon>
        <taxon>Pseudomonadota</taxon>
        <taxon>Gammaproteobacteria</taxon>
        <taxon>Aeromonadales</taxon>
        <taxon>Aeromonadaceae</taxon>
        <taxon>Aeromonas</taxon>
    </lineage>
</organism>
<name>A0A653LDV7_AERVE</name>
<accession>A0A653LDV7</accession>
<evidence type="ECO:0000313" key="1">
    <source>
        <dbReference type="EMBL" id="VXA89042.1"/>
    </source>
</evidence>
<protein>
    <submittedName>
        <fullName evidence="1">Uncharacterized protein</fullName>
    </submittedName>
</protein>
<dbReference type="EMBL" id="CABWLC010000020">
    <property type="protein sequence ID" value="VXA89042.1"/>
    <property type="molecule type" value="Genomic_DNA"/>
</dbReference>
<dbReference type="Proteomes" id="UP000439123">
    <property type="component" value="Unassembled WGS sequence"/>
</dbReference>
<sequence length="56" mass="6039">MPPFCAVRFASLCRPVVVGVSTPPGFVPSIRRMRGSGSAMRACVDARLRTFGGEKR</sequence>
<dbReference type="AlphaFoldDB" id="A0A653LDV7"/>
<evidence type="ECO:0000313" key="2">
    <source>
        <dbReference type="Proteomes" id="UP000439123"/>
    </source>
</evidence>
<proteinExistence type="predicted"/>
<gene>
    <name evidence="1" type="ORF">AERO8C_70671</name>
</gene>
<reference evidence="1 2" key="1">
    <citation type="submission" date="2019-10" db="EMBL/GenBank/DDBJ databases">
        <authorList>
            <person name="Karimi E."/>
        </authorList>
    </citation>
    <scope>NUCLEOTIDE SEQUENCE [LARGE SCALE GENOMIC DNA]</scope>
    <source>
        <strain evidence="1">Aeromonas sp. 8C</strain>
    </source>
</reference>